<evidence type="ECO:0000313" key="3">
    <source>
        <dbReference type="Proteomes" id="UP000199159"/>
    </source>
</evidence>
<dbReference type="RefSeq" id="WP_090854365.1">
    <property type="nucleotide sequence ID" value="NZ_FNJU01000005.1"/>
</dbReference>
<name>A0A1H0URQ5_9BACI</name>
<evidence type="ECO:0000256" key="1">
    <source>
        <dbReference type="SAM" id="Phobius"/>
    </source>
</evidence>
<organism evidence="2 3">
    <name type="scientific">Litchfieldia salsa</name>
    <dbReference type="NCBI Taxonomy" id="930152"/>
    <lineage>
        <taxon>Bacteria</taxon>
        <taxon>Bacillati</taxon>
        <taxon>Bacillota</taxon>
        <taxon>Bacilli</taxon>
        <taxon>Bacillales</taxon>
        <taxon>Bacillaceae</taxon>
        <taxon>Litchfieldia</taxon>
    </lineage>
</organism>
<proteinExistence type="predicted"/>
<evidence type="ECO:0000313" key="2">
    <source>
        <dbReference type="EMBL" id="SDP68949.1"/>
    </source>
</evidence>
<dbReference type="OrthoDB" id="2941600at2"/>
<gene>
    <name evidence="2" type="ORF">SAMN05216565_105126</name>
</gene>
<keyword evidence="3" id="KW-1185">Reference proteome</keyword>
<protein>
    <submittedName>
        <fullName evidence="2">Uncharacterized protein</fullName>
    </submittedName>
</protein>
<reference evidence="3" key="1">
    <citation type="submission" date="2016-10" db="EMBL/GenBank/DDBJ databases">
        <authorList>
            <person name="Varghese N."/>
            <person name="Submissions S."/>
        </authorList>
    </citation>
    <scope>NUCLEOTIDE SEQUENCE [LARGE SCALE GENOMIC DNA]</scope>
    <source>
        <strain evidence="3">IBRC-M10078</strain>
    </source>
</reference>
<feature type="transmembrane region" description="Helical" evidence="1">
    <location>
        <begin position="12"/>
        <end position="32"/>
    </location>
</feature>
<accession>A0A1H0URQ5</accession>
<dbReference type="EMBL" id="FNJU01000005">
    <property type="protein sequence ID" value="SDP68949.1"/>
    <property type="molecule type" value="Genomic_DNA"/>
</dbReference>
<keyword evidence="1" id="KW-0472">Membrane</keyword>
<feature type="transmembrane region" description="Helical" evidence="1">
    <location>
        <begin position="38"/>
        <end position="56"/>
    </location>
</feature>
<sequence length="130" mass="14397">MNDPLTELLNSSNQLVTLVILIIAGVFIFSIVRSLVKVIMPIVIVGLVLVVFLGYTPEDVIDKGKQFASNSSSIIMDGILPFFNSEKGTGSTEKAPGFLEEELKEFLDKEEKSPVEFFEENKSDIEVNKL</sequence>
<dbReference type="Proteomes" id="UP000199159">
    <property type="component" value="Unassembled WGS sequence"/>
</dbReference>
<keyword evidence="1" id="KW-0812">Transmembrane</keyword>
<keyword evidence="1" id="KW-1133">Transmembrane helix</keyword>
<dbReference type="AlphaFoldDB" id="A0A1H0URQ5"/>